<comment type="caution">
    <text evidence="10">The sequence shown here is derived from an EMBL/GenBank/DDBJ whole genome shotgun (WGS) entry which is preliminary data.</text>
</comment>
<dbReference type="AlphaFoldDB" id="A0A2V3VC63"/>
<dbReference type="SMART" id="SM00448">
    <property type="entry name" value="REC"/>
    <property type="match status" value="1"/>
</dbReference>
<evidence type="ECO:0000256" key="6">
    <source>
        <dbReference type="PROSITE-ProRule" id="PRU00050"/>
    </source>
</evidence>
<dbReference type="PANTHER" id="PTHR42872">
    <property type="entry name" value="PROTEIN-GLUTAMATE METHYLESTERASE/PROTEIN-GLUTAMINE GLUTAMINASE"/>
    <property type="match status" value="1"/>
</dbReference>
<evidence type="ECO:0000256" key="3">
    <source>
        <dbReference type="ARBA" id="ARBA00022801"/>
    </source>
</evidence>
<keyword evidence="1" id="KW-0963">Cytoplasm</keyword>
<comment type="caution">
    <text evidence="6">Lacks conserved residue(s) required for the propagation of feature annotation.</text>
</comment>
<dbReference type="InterPro" id="IPR035909">
    <property type="entry name" value="CheB_C"/>
</dbReference>
<keyword evidence="7" id="KW-0597">Phosphoprotein</keyword>
<feature type="domain" description="CheB-type methylesterase" evidence="9">
    <location>
        <begin position="159"/>
        <end position="331"/>
    </location>
</feature>
<dbReference type="Pfam" id="PF00072">
    <property type="entry name" value="Response_reg"/>
    <property type="match status" value="1"/>
</dbReference>
<dbReference type="GO" id="GO:0008984">
    <property type="term" value="F:protein-glutamate methylesterase activity"/>
    <property type="evidence" value="ECO:0007669"/>
    <property type="project" value="UniProtKB-EC"/>
</dbReference>
<evidence type="ECO:0000256" key="7">
    <source>
        <dbReference type="PROSITE-ProRule" id="PRU00169"/>
    </source>
</evidence>
<dbReference type="SUPFAM" id="SSF52738">
    <property type="entry name" value="Methylesterase CheB, C-terminal domain"/>
    <property type="match status" value="1"/>
</dbReference>
<evidence type="ECO:0000256" key="2">
    <source>
        <dbReference type="ARBA" id="ARBA00022500"/>
    </source>
</evidence>
<dbReference type="GO" id="GO:0006935">
    <property type="term" value="P:chemotaxis"/>
    <property type="evidence" value="ECO:0007669"/>
    <property type="project" value="UniProtKB-KW"/>
</dbReference>
<keyword evidence="3" id="KW-0378">Hydrolase</keyword>
<keyword evidence="2" id="KW-0145">Chemotaxis</keyword>
<dbReference type="SUPFAM" id="SSF52172">
    <property type="entry name" value="CheY-like"/>
    <property type="match status" value="1"/>
</dbReference>
<evidence type="ECO:0000256" key="5">
    <source>
        <dbReference type="ARBA" id="ARBA00048267"/>
    </source>
</evidence>
<dbReference type="EC" id="3.1.1.61" evidence="4"/>
<dbReference type="PANTHER" id="PTHR42872:SF6">
    <property type="entry name" value="PROTEIN-GLUTAMATE METHYLESTERASE_PROTEIN-GLUTAMINE GLUTAMINASE"/>
    <property type="match status" value="1"/>
</dbReference>
<proteinExistence type="predicted"/>
<dbReference type="InterPro" id="IPR001789">
    <property type="entry name" value="Sig_transdc_resp-reg_receiver"/>
</dbReference>
<dbReference type="Gene3D" id="3.40.50.2300">
    <property type="match status" value="1"/>
</dbReference>
<evidence type="ECO:0000256" key="1">
    <source>
        <dbReference type="ARBA" id="ARBA00022490"/>
    </source>
</evidence>
<evidence type="ECO:0000256" key="4">
    <source>
        <dbReference type="ARBA" id="ARBA00039140"/>
    </source>
</evidence>
<dbReference type="EMBL" id="QJJM01000001">
    <property type="protein sequence ID" value="PXW79406.1"/>
    <property type="molecule type" value="Genomic_DNA"/>
</dbReference>
<dbReference type="GO" id="GO:0005737">
    <property type="term" value="C:cytoplasm"/>
    <property type="evidence" value="ECO:0007669"/>
    <property type="project" value="InterPro"/>
</dbReference>
<dbReference type="InterPro" id="IPR011006">
    <property type="entry name" value="CheY-like_superfamily"/>
</dbReference>
<dbReference type="PROSITE" id="PS50122">
    <property type="entry name" value="CHEB"/>
    <property type="match status" value="1"/>
</dbReference>
<name>A0A2V3VC63_9SPHN</name>
<feature type="domain" description="Response regulatory" evidence="8">
    <location>
        <begin position="6"/>
        <end position="123"/>
    </location>
</feature>
<evidence type="ECO:0000313" key="11">
    <source>
        <dbReference type="Proteomes" id="UP000248014"/>
    </source>
</evidence>
<evidence type="ECO:0000313" key="10">
    <source>
        <dbReference type="EMBL" id="PXW79406.1"/>
    </source>
</evidence>
<evidence type="ECO:0000259" key="9">
    <source>
        <dbReference type="PROSITE" id="PS50122"/>
    </source>
</evidence>
<dbReference type="CDD" id="cd17541">
    <property type="entry name" value="REC_CheB-like"/>
    <property type="match status" value="1"/>
</dbReference>
<dbReference type="PROSITE" id="PS50110">
    <property type="entry name" value="RESPONSE_REGULATORY"/>
    <property type="match status" value="1"/>
</dbReference>
<protein>
    <recommendedName>
        <fullName evidence="4">protein-glutamate methylesterase</fullName>
        <ecNumber evidence="4">3.1.1.61</ecNumber>
    </recommendedName>
</protein>
<dbReference type="Gene3D" id="3.40.50.180">
    <property type="entry name" value="Methylesterase CheB, C-terminal domain"/>
    <property type="match status" value="1"/>
</dbReference>
<evidence type="ECO:0000259" key="8">
    <source>
        <dbReference type="PROSITE" id="PS50110"/>
    </source>
</evidence>
<dbReference type="InterPro" id="IPR000673">
    <property type="entry name" value="Sig_transdc_resp-reg_Me-estase"/>
</dbReference>
<gene>
    <name evidence="10" type="ORF">C7451_101473</name>
</gene>
<dbReference type="Proteomes" id="UP000248014">
    <property type="component" value="Unassembled WGS sequence"/>
</dbReference>
<feature type="modified residue" description="4-aspartylphosphate" evidence="7">
    <location>
        <position position="57"/>
    </location>
</feature>
<sequence>MTAAARVLIVDDSITMRALFTSALEKDKNIEVLGAARDVIEARELIAELRPNVLTLDVEMPGMNGIDFLAELMAERPIPVVMLSTLTQKGADISLRAIELGAVDCFPKPQKATAEEFAKISGKLCKTVLTAARTNLEARSKAKDAVDLSASFNYRWNGQVLAIAGGMGSIDPATVAVTSLPTNCPPTIVSLAIDEALTASLVANLNKDCRAQIKIAEDGALLEPGIVHVAVDPRFHVVIDSWPNGRIRLVERDPVNGARPSADLLLASLARTVGAKGVGLLLSGGGEDGAAGMAALRAGEGTCLLQSPDTALIPEMIGAAVAKGIMNFVAPADFGARLCPVDEATQNAA</sequence>
<dbReference type="Pfam" id="PF01339">
    <property type="entry name" value="CheB_methylest"/>
    <property type="match status" value="1"/>
</dbReference>
<accession>A0A2V3VC63</accession>
<keyword evidence="11" id="KW-1185">Reference proteome</keyword>
<dbReference type="InterPro" id="IPR008248">
    <property type="entry name" value="CheB-like"/>
</dbReference>
<dbReference type="GO" id="GO:0000156">
    <property type="term" value="F:phosphorelay response regulator activity"/>
    <property type="evidence" value="ECO:0007669"/>
    <property type="project" value="InterPro"/>
</dbReference>
<comment type="catalytic activity">
    <reaction evidence="5">
        <text>[protein]-L-glutamate 5-O-methyl ester + H2O = L-glutamyl-[protein] + methanol + H(+)</text>
        <dbReference type="Rhea" id="RHEA:23236"/>
        <dbReference type="Rhea" id="RHEA-COMP:10208"/>
        <dbReference type="Rhea" id="RHEA-COMP:10311"/>
        <dbReference type="ChEBI" id="CHEBI:15377"/>
        <dbReference type="ChEBI" id="CHEBI:15378"/>
        <dbReference type="ChEBI" id="CHEBI:17790"/>
        <dbReference type="ChEBI" id="CHEBI:29973"/>
        <dbReference type="ChEBI" id="CHEBI:82795"/>
        <dbReference type="EC" id="3.1.1.61"/>
    </reaction>
</comment>
<reference evidence="10 11" key="1">
    <citation type="submission" date="2018-05" db="EMBL/GenBank/DDBJ databases">
        <title>Genomic Encyclopedia of Type Strains, Phase IV (KMG-IV): sequencing the most valuable type-strain genomes for metagenomic binning, comparative biology and taxonomic classification.</title>
        <authorList>
            <person name="Goeker M."/>
        </authorList>
    </citation>
    <scope>NUCLEOTIDE SEQUENCE [LARGE SCALE GENOMIC DNA]</scope>
    <source>
        <strain evidence="10 11">DSM 3183</strain>
    </source>
</reference>
<dbReference type="RefSeq" id="WP_110297338.1">
    <property type="nucleotide sequence ID" value="NZ_QJJM01000001.1"/>
</dbReference>
<organism evidence="10 11">
    <name type="scientific">Blastomonas natatoria</name>
    <dbReference type="NCBI Taxonomy" id="34015"/>
    <lineage>
        <taxon>Bacteria</taxon>
        <taxon>Pseudomonadati</taxon>
        <taxon>Pseudomonadota</taxon>
        <taxon>Alphaproteobacteria</taxon>
        <taxon>Sphingomonadales</taxon>
        <taxon>Sphingomonadaceae</taxon>
        <taxon>Blastomonas</taxon>
    </lineage>
</organism>
<dbReference type="PIRSF" id="PIRSF000876">
    <property type="entry name" value="RR_chemtxs_CheB"/>
    <property type="match status" value="1"/>
</dbReference>
<dbReference type="OrthoDB" id="9793421at2"/>